<dbReference type="InterPro" id="IPR004827">
    <property type="entry name" value="bZIP"/>
</dbReference>
<feature type="compositionally biased region" description="Basic and acidic residues" evidence="1">
    <location>
        <begin position="181"/>
        <end position="204"/>
    </location>
</feature>
<feature type="compositionally biased region" description="Low complexity" evidence="1">
    <location>
        <begin position="274"/>
        <end position="286"/>
    </location>
</feature>
<feature type="domain" description="BZIP" evidence="2">
    <location>
        <begin position="198"/>
        <end position="213"/>
    </location>
</feature>
<evidence type="ECO:0000259" key="2">
    <source>
        <dbReference type="PROSITE" id="PS00036"/>
    </source>
</evidence>
<accession>A0A9W8HQD6</accession>
<feature type="region of interest" description="Disordered" evidence="1">
    <location>
        <begin position="274"/>
        <end position="293"/>
    </location>
</feature>
<dbReference type="OrthoDB" id="5575552at2759"/>
<gene>
    <name evidence="3" type="ORF">GGI15_001734</name>
</gene>
<name>A0A9W8HQD6_9FUNG</name>
<dbReference type="GO" id="GO:0003700">
    <property type="term" value="F:DNA-binding transcription factor activity"/>
    <property type="evidence" value="ECO:0007669"/>
    <property type="project" value="InterPro"/>
</dbReference>
<protein>
    <recommendedName>
        <fullName evidence="2">BZIP domain-containing protein</fullName>
    </recommendedName>
</protein>
<evidence type="ECO:0000256" key="1">
    <source>
        <dbReference type="SAM" id="MobiDB-lite"/>
    </source>
</evidence>
<dbReference type="AlphaFoldDB" id="A0A9W8HQD6"/>
<feature type="region of interest" description="Disordered" evidence="1">
    <location>
        <begin position="477"/>
        <end position="504"/>
    </location>
</feature>
<proteinExistence type="predicted"/>
<dbReference type="Proteomes" id="UP001140172">
    <property type="component" value="Unassembled WGS sequence"/>
</dbReference>
<evidence type="ECO:0000313" key="4">
    <source>
        <dbReference type="Proteomes" id="UP001140172"/>
    </source>
</evidence>
<dbReference type="EMBL" id="JANBUM010000075">
    <property type="protein sequence ID" value="KAJ2786026.1"/>
    <property type="molecule type" value="Genomic_DNA"/>
</dbReference>
<feature type="region of interest" description="Disordered" evidence="1">
    <location>
        <begin position="181"/>
        <end position="216"/>
    </location>
</feature>
<keyword evidence="4" id="KW-1185">Reference proteome</keyword>
<evidence type="ECO:0000313" key="3">
    <source>
        <dbReference type="EMBL" id="KAJ2786026.1"/>
    </source>
</evidence>
<dbReference type="PROSITE" id="PS00036">
    <property type="entry name" value="BZIP_BASIC"/>
    <property type="match status" value="1"/>
</dbReference>
<sequence>MSLSRLPQVALRRLMPAISAVPKSLDDDQLKKILEPQQSASSKLTLPAKSELGTSNTQGIASLLNKMSAVNNGSSTASTSGLPPALGRLLMNLSGSQGMLTSQELALLREADNSELLLETPEPASPASEHLFLTSDNESVGALDTASVDALTSALRKTTTSSAKTAQSPAAILQEHNELEAELSDDHADTADMSAAERRREQNRRAQKKFRQKDKVRQKEVKWRAAQYEELVESNKRFKRDIDSVTKERDLYRQILEQNGIKIGEDLKISSNLVTSTSSSSEPTSKSLEKLEEAVGSKRSASLASSVTATSPMITPSASMMIPGMDQIAQDTFGTLGVPQGTAVSMNELISSLMYGGGVKADPMFGVKDTMSAHTTVEPSSMGFACVGSSLDAAIQQPQQQQSSPAWYDMAMMNSTPVGSDPLLVESPLIIDQHQMDAQFALQHHQQQGLVDPMAFIDELLASPAFSTSSPTMPFTDATMALPMTSSSPSSSSLVRKRSFDQTL</sequence>
<organism evidence="3 4">
    <name type="scientific">Coemansia interrupta</name>
    <dbReference type="NCBI Taxonomy" id="1126814"/>
    <lineage>
        <taxon>Eukaryota</taxon>
        <taxon>Fungi</taxon>
        <taxon>Fungi incertae sedis</taxon>
        <taxon>Zoopagomycota</taxon>
        <taxon>Kickxellomycotina</taxon>
        <taxon>Kickxellomycetes</taxon>
        <taxon>Kickxellales</taxon>
        <taxon>Kickxellaceae</taxon>
        <taxon>Coemansia</taxon>
    </lineage>
</organism>
<reference evidence="3" key="1">
    <citation type="submission" date="2022-07" db="EMBL/GenBank/DDBJ databases">
        <title>Phylogenomic reconstructions and comparative analyses of Kickxellomycotina fungi.</title>
        <authorList>
            <person name="Reynolds N.K."/>
            <person name="Stajich J.E."/>
            <person name="Barry K."/>
            <person name="Grigoriev I.V."/>
            <person name="Crous P."/>
            <person name="Smith M.E."/>
        </authorList>
    </citation>
    <scope>NUCLEOTIDE SEQUENCE</scope>
    <source>
        <strain evidence="3">BCRC 34489</strain>
    </source>
</reference>
<comment type="caution">
    <text evidence="3">The sequence shown here is derived from an EMBL/GenBank/DDBJ whole genome shotgun (WGS) entry which is preliminary data.</text>
</comment>